<comment type="similarity">
    <text evidence="1">Belongs to the actin family.</text>
</comment>
<dbReference type="STRING" id="133412.A0A1R1X3L6"/>
<dbReference type="Gene3D" id="3.30.420.40">
    <property type="match status" value="1"/>
</dbReference>
<dbReference type="PRINTS" id="PR00190">
    <property type="entry name" value="ACTIN"/>
</dbReference>
<dbReference type="InterPro" id="IPR043129">
    <property type="entry name" value="ATPase_NBD"/>
</dbReference>
<accession>A0A1R1X3L6</accession>
<gene>
    <name evidence="2" type="ORF">AYI70_g11056</name>
</gene>
<dbReference type="SMART" id="SM00268">
    <property type="entry name" value="ACTIN"/>
    <property type="match status" value="1"/>
</dbReference>
<dbReference type="EMBL" id="LSSN01005540">
    <property type="protein sequence ID" value="OMJ09200.1"/>
    <property type="molecule type" value="Genomic_DNA"/>
</dbReference>
<dbReference type="SUPFAM" id="SSF53067">
    <property type="entry name" value="Actin-like ATPase domain"/>
    <property type="match status" value="2"/>
</dbReference>
<sequence>MPTYGGDEVNAVVFDIGSNNTRAGFAGEDTPYAYFSTDVGYTNMEFDCDGEVKLVNDESNGELNADGSAKKSDSMDIDEEAKKSSKSANKLKYHVGNEGANVFLSGMNVKKVVSSGTVLDWDAYERIISYVLKDHLHLNSSEHPVLFSEPNWNDEESREKLTELMFEKFNVPGFFVSKSAALSAFGTGKSTALVVDSGGETTSAVPVYDGYVVQKGIVYQNIGGNYITKSIQEKYLGETLDYLPVPLFEVKSKQNVEANCKPIYKLRNLSGVTDSFRQYKTMQVVSDFKEMAFQVADLPFDGQRVQHGGWWQRPGVLPRGDVPASAIFKHGRIGE</sequence>
<dbReference type="OrthoDB" id="5132116at2759"/>
<dbReference type="Pfam" id="PF00022">
    <property type="entry name" value="Actin"/>
    <property type="match status" value="1"/>
</dbReference>
<dbReference type="PANTHER" id="PTHR11937">
    <property type="entry name" value="ACTIN"/>
    <property type="match status" value="1"/>
</dbReference>
<keyword evidence="3" id="KW-1185">Reference proteome</keyword>
<protein>
    <submittedName>
        <fullName evidence="2">Actin-like protein 6A</fullName>
    </submittedName>
</protein>
<evidence type="ECO:0000313" key="2">
    <source>
        <dbReference type="EMBL" id="OMJ09200.1"/>
    </source>
</evidence>
<reference evidence="2 3" key="1">
    <citation type="submission" date="2017-01" db="EMBL/GenBank/DDBJ databases">
        <authorList>
            <person name="Mah S.A."/>
            <person name="Swanson W.J."/>
            <person name="Moy G.W."/>
            <person name="Vacquier V.D."/>
        </authorList>
    </citation>
    <scope>NUCLEOTIDE SEQUENCE [LARGE SCALE GENOMIC DNA]</scope>
    <source>
        <strain evidence="2 3">GSMNP</strain>
    </source>
</reference>
<name>A0A1R1X3L6_9FUNG</name>
<dbReference type="AlphaFoldDB" id="A0A1R1X3L6"/>
<dbReference type="InterPro" id="IPR004000">
    <property type="entry name" value="Actin"/>
</dbReference>
<dbReference type="Proteomes" id="UP000187283">
    <property type="component" value="Unassembled WGS sequence"/>
</dbReference>
<proteinExistence type="inferred from homology"/>
<evidence type="ECO:0000313" key="3">
    <source>
        <dbReference type="Proteomes" id="UP000187283"/>
    </source>
</evidence>
<organism evidence="2 3">
    <name type="scientific">Smittium culicis</name>
    <dbReference type="NCBI Taxonomy" id="133412"/>
    <lineage>
        <taxon>Eukaryota</taxon>
        <taxon>Fungi</taxon>
        <taxon>Fungi incertae sedis</taxon>
        <taxon>Zoopagomycota</taxon>
        <taxon>Kickxellomycotina</taxon>
        <taxon>Harpellomycetes</taxon>
        <taxon>Harpellales</taxon>
        <taxon>Legeriomycetaceae</taxon>
        <taxon>Smittium</taxon>
    </lineage>
</organism>
<evidence type="ECO:0000256" key="1">
    <source>
        <dbReference type="RuleBase" id="RU000487"/>
    </source>
</evidence>
<comment type="caution">
    <text evidence="2">The sequence shown here is derived from an EMBL/GenBank/DDBJ whole genome shotgun (WGS) entry which is preliminary data.</text>
</comment>